<dbReference type="AlphaFoldDB" id="A0AAN6NZA9"/>
<evidence type="ECO:0000313" key="2">
    <source>
        <dbReference type="Proteomes" id="UP001303222"/>
    </source>
</evidence>
<comment type="caution">
    <text evidence="1">The sequence shown here is derived from an EMBL/GenBank/DDBJ whole genome shotgun (WGS) entry which is preliminary data.</text>
</comment>
<sequence>MSVLKGQRSIQTVIFPLPPSLSPSYGNHTYRASTHHHFHLSVRHTHPVALIQLPPLRRLDHPQLLDMGGTFIPLCVADDNLRDVFLERVDRYITFPPTDQGFNDQTFVLGIVEVLRQERCLSEEEYEAWMEAVGGFRG</sequence>
<accession>A0AAN6NZA9</accession>
<gene>
    <name evidence="1" type="ORF">QBC32DRAFT_369164</name>
</gene>
<name>A0AAN6NZA9_9PEZI</name>
<proteinExistence type="predicted"/>
<evidence type="ECO:0000313" key="1">
    <source>
        <dbReference type="EMBL" id="KAK3953729.1"/>
    </source>
</evidence>
<dbReference type="EMBL" id="MU859100">
    <property type="protein sequence ID" value="KAK3953729.1"/>
    <property type="molecule type" value="Genomic_DNA"/>
</dbReference>
<protein>
    <submittedName>
        <fullName evidence="1">Uncharacterized protein</fullName>
    </submittedName>
</protein>
<reference evidence="1" key="2">
    <citation type="submission" date="2023-06" db="EMBL/GenBank/DDBJ databases">
        <authorList>
            <consortium name="Lawrence Berkeley National Laboratory"/>
            <person name="Mondo S.J."/>
            <person name="Hensen N."/>
            <person name="Bonometti L."/>
            <person name="Westerberg I."/>
            <person name="Brannstrom I.O."/>
            <person name="Guillou S."/>
            <person name="Cros-Aarteil S."/>
            <person name="Calhoun S."/>
            <person name="Haridas S."/>
            <person name="Kuo A."/>
            <person name="Pangilinan J."/>
            <person name="Riley R."/>
            <person name="Labutti K."/>
            <person name="Andreopoulos B."/>
            <person name="Lipzen A."/>
            <person name="Chen C."/>
            <person name="Yanf M."/>
            <person name="Daum C."/>
            <person name="Ng V."/>
            <person name="Clum A."/>
            <person name="Steindorff A."/>
            <person name="Ohm R."/>
            <person name="Martin F."/>
            <person name="Silar P."/>
            <person name="Natvig D."/>
            <person name="Lalanne C."/>
            <person name="Gautier V."/>
            <person name="Ament-Velasquez S.L."/>
            <person name="Kruys A."/>
            <person name="Hutchinson M.I."/>
            <person name="Powell A.J."/>
            <person name="Barry K."/>
            <person name="Miller A.N."/>
            <person name="Grigoriev I.V."/>
            <person name="Debuchy R."/>
            <person name="Gladieux P."/>
            <person name="Thoren M.H."/>
            <person name="Johannesson H."/>
        </authorList>
    </citation>
    <scope>NUCLEOTIDE SEQUENCE</scope>
    <source>
        <strain evidence="1">CBS 626.80</strain>
    </source>
</reference>
<dbReference type="Proteomes" id="UP001303222">
    <property type="component" value="Unassembled WGS sequence"/>
</dbReference>
<reference evidence="1" key="1">
    <citation type="journal article" date="2023" name="Mol. Phylogenet. Evol.">
        <title>Genome-scale phylogeny and comparative genomics of the fungal order Sordariales.</title>
        <authorList>
            <person name="Hensen N."/>
            <person name="Bonometti L."/>
            <person name="Westerberg I."/>
            <person name="Brannstrom I.O."/>
            <person name="Guillou S."/>
            <person name="Cros-Aarteil S."/>
            <person name="Calhoun S."/>
            <person name="Haridas S."/>
            <person name="Kuo A."/>
            <person name="Mondo S."/>
            <person name="Pangilinan J."/>
            <person name="Riley R."/>
            <person name="LaButti K."/>
            <person name="Andreopoulos B."/>
            <person name="Lipzen A."/>
            <person name="Chen C."/>
            <person name="Yan M."/>
            <person name="Daum C."/>
            <person name="Ng V."/>
            <person name="Clum A."/>
            <person name="Steindorff A."/>
            <person name="Ohm R.A."/>
            <person name="Martin F."/>
            <person name="Silar P."/>
            <person name="Natvig D.O."/>
            <person name="Lalanne C."/>
            <person name="Gautier V."/>
            <person name="Ament-Velasquez S.L."/>
            <person name="Kruys A."/>
            <person name="Hutchinson M.I."/>
            <person name="Powell A.J."/>
            <person name="Barry K."/>
            <person name="Miller A.N."/>
            <person name="Grigoriev I.V."/>
            <person name="Debuchy R."/>
            <person name="Gladieux P."/>
            <person name="Hiltunen Thoren M."/>
            <person name="Johannesson H."/>
        </authorList>
    </citation>
    <scope>NUCLEOTIDE SEQUENCE</scope>
    <source>
        <strain evidence="1">CBS 626.80</strain>
    </source>
</reference>
<organism evidence="1 2">
    <name type="scientific">Pseudoneurospora amorphoporcata</name>
    <dbReference type="NCBI Taxonomy" id="241081"/>
    <lineage>
        <taxon>Eukaryota</taxon>
        <taxon>Fungi</taxon>
        <taxon>Dikarya</taxon>
        <taxon>Ascomycota</taxon>
        <taxon>Pezizomycotina</taxon>
        <taxon>Sordariomycetes</taxon>
        <taxon>Sordariomycetidae</taxon>
        <taxon>Sordariales</taxon>
        <taxon>Sordariaceae</taxon>
        <taxon>Pseudoneurospora</taxon>
    </lineage>
</organism>
<keyword evidence="2" id="KW-1185">Reference proteome</keyword>